<accession>A0A2W4T2R3</accession>
<evidence type="ECO:0000313" key="3">
    <source>
        <dbReference type="Proteomes" id="UP000249396"/>
    </source>
</evidence>
<feature type="transmembrane region" description="Helical" evidence="1">
    <location>
        <begin position="60"/>
        <end position="79"/>
    </location>
</feature>
<reference evidence="2 3" key="1">
    <citation type="journal article" date="2018" name="Aquat. Microb. Ecol.">
        <title>Gammaproteobacterial methanotrophs dominate.</title>
        <authorList>
            <person name="Rissanen A.J."/>
            <person name="Saarenheimo J."/>
            <person name="Tiirola M."/>
            <person name="Peura S."/>
            <person name="Aalto S.L."/>
            <person name="Karvinen A."/>
            <person name="Nykanen H."/>
        </authorList>
    </citation>
    <scope>NUCLEOTIDE SEQUENCE [LARGE SCALE GENOMIC DNA]</scope>
    <source>
        <strain evidence="2">AMbin10</strain>
    </source>
</reference>
<keyword evidence="1" id="KW-0472">Membrane</keyword>
<evidence type="ECO:0000313" key="2">
    <source>
        <dbReference type="EMBL" id="PZN81710.1"/>
    </source>
</evidence>
<gene>
    <name evidence="2" type="ORF">DM484_07930</name>
</gene>
<name>A0A2W4T2R3_9GAMM</name>
<evidence type="ECO:0000256" key="1">
    <source>
        <dbReference type="SAM" id="Phobius"/>
    </source>
</evidence>
<keyword evidence="1" id="KW-1133">Transmembrane helix</keyword>
<dbReference type="InterPro" id="IPR049343">
    <property type="entry name" value="Transposase_29"/>
</dbReference>
<keyword evidence="1" id="KW-0812">Transmembrane</keyword>
<sequence length="141" mass="14908">MGACAVEARTAASLGALSAVAPDFQPALDVPNGGVLCALPALLAVGLLDSAKRFFTLPKGYYGLDTLFLLLAFMALARLNTLESLRHCAPGEWGKLLGLDRAPEVRTLRQKVGLLAQGGEPMEWSAELCRQWMAAAPEQAG</sequence>
<proteinExistence type="predicted"/>
<dbReference type="Pfam" id="PF21804">
    <property type="entry name" value="Transposase_29"/>
    <property type="match status" value="1"/>
</dbReference>
<dbReference type="EMBL" id="QJPH01000259">
    <property type="protein sequence ID" value="PZN81710.1"/>
    <property type="molecule type" value="Genomic_DNA"/>
</dbReference>
<comment type="caution">
    <text evidence="2">The sequence shown here is derived from an EMBL/GenBank/DDBJ whole genome shotgun (WGS) entry which is preliminary data.</text>
</comment>
<dbReference type="AlphaFoldDB" id="A0A2W4T2R3"/>
<protein>
    <submittedName>
        <fullName evidence="2">Uncharacterized protein</fullName>
    </submittedName>
</protein>
<organism evidence="2 3">
    <name type="scientific">Candidatus Methylumidiphilus alinenensis</name>
    <dbReference type="NCBI Taxonomy" id="2202197"/>
    <lineage>
        <taxon>Bacteria</taxon>
        <taxon>Pseudomonadati</taxon>
        <taxon>Pseudomonadota</taxon>
        <taxon>Gammaproteobacteria</taxon>
        <taxon>Methylococcales</taxon>
        <taxon>Candidatus Methylumidiphilus</taxon>
    </lineage>
</organism>
<dbReference type="Proteomes" id="UP000249396">
    <property type="component" value="Unassembled WGS sequence"/>
</dbReference>
<feature type="non-terminal residue" evidence="2">
    <location>
        <position position="141"/>
    </location>
</feature>